<feature type="signal peptide" evidence="3">
    <location>
        <begin position="1"/>
        <end position="25"/>
    </location>
</feature>
<comment type="similarity">
    <text evidence="1">Belongs to the sulfatase family.</text>
</comment>
<dbReference type="Gene3D" id="3.40.720.10">
    <property type="entry name" value="Alkaline Phosphatase, subunit A"/>
    <property type="match status" value="1"/>
</dbReference>
<keyword evidence="3" id="KW-0732">Signal</keyword>
<keyword evidence="6" id="KW-1185">Reference proteome</keyword>
<dbReference type="PANTHER" id="PTHR42693:SF53">
    <property type="entry name" value="ENDO-4-O-SULFATASE"/>
    <property type="match status" value="1"/>
</dbReference>
<organism evidence="5 6">
    <name type="scientific">Neorhodopirellula lusitana</name>
    <dbReference type="NCBI Taxonomy" id="445327"/>
    <lineage>
        <taxon>Bacteria</taxon>
        <taxon>Pseudomonadati</taxon>
        <taxon>Planctomycetota</taxon>
        <taxon>Planctomycetia</taxon>
        <taxon>Pirellulales</taxon>
        <taxon>Pirellulaceae</taxon>
        <taxon>Neorhodopirellula</taxon>
    </lineage>
</organism>
<evidence type="ECO:0000256" key="1">
    <source>
        <dbReference type="ARBA" id="ARBA00008779"/>
    </source>
</evidence>
<dbReference type="InterPro" id="IPR000917">
    <property type="entry name" value="Sulfatase_N"/>
</dbReference>
<proteinExistence type="inferred from homology"/>
<feature type="domain" description="Sulfatase N-terminal" evidence="4">
    <location>
        <begin position="37"/>
        <end position="374"/>
    </location>
</feature>
<name>A0ABY1PRK4_9BACT</name>
<evidence type="ECO:0000259" key="4">
    <source>
        <dbReference type="Pfam" id="PF00884"/>
    </source>
</evidence>
<sequence length="507" mass="57713">MKNLLLSLLLALAGAVLISNTCLHADSGTDQAKSLRPNIVFLMTDDQRWDTLGCYGRTDVITPNIDELAAQGVVFDNAYYAVAICMPSRATMFTGRYFSDHQSGFTYPFNRTLPREEFAESYPARLKQAGYRTGFVGKFGIRLEDSRKTAVEHFDYFVKGNSVVVPSDDPDLKQIYRRDRPANERTLKKGDAMIRFLETQPAGEPFCLSISFDAVKNDRDRDMYAPHVEIFKDKRMWVPENWVEGKSARLPEVLDYCRGTYLHVARTSTPELYQKLARRFAVQGYTVDQQVGRLMAKLKEMDVLDNTIVIYTSDNGRFHGSQGLYDKAILYDESMKEPLVIFDGRAPDSQRGRRVDAMVSSVDVAPTILALAGVEAPEIMKGRDLCGLLDDTQDMSGWRDTVLMENLFLQEIFSSSKKRADAAKRNDEIIAGNRSYRTRGVRTERYKYFSYYEHSPVIEELYDLEADPHEQNNLISNPEFGAVLAELRKKTEELHAEATESREKIPH</sequence>
<evidence type="ECO:0000256" key="2">
    <source>
        <dbReference type="ARBA" id="ARBA00022801"/>
    </source>
</evidence>
<reference evidence="5 6" key="1">
    <citation type="submission" date="2017-05" db="EMBL/GenBank/DDBJ databases">
        <authorList>
            <person name="Varghese N."/>
            <person name="Submissions S."/>
        </authorList>
    </citation>
    <scope>NUCLEOTIDE SEQUENCE [LARGE SCALE GENOMIC DNA]</scope>
    <source>
        <strain evidence="5 6">DSM 25457</strain>
    </source>
</reference>
<keyword evidence="2" id="KW-0378">Hydrolase</keyword>
<evidence type="ECO:0000313" key="5">
    <source>
        <dbReference type="EMBL" id="SMP38879.1"/>
    </source>
</evidence>
<accession>A0ABY1PRK4</accession>
<dbReference type="SUPFAM" id="SSF53649">
    <property type="entry name" value="Alkaline phosphatase-like"/>
    <property type="match status" value="1"/>
</dbReference>
<dbReference type="EMBL" id="FXUG01000001">
    <property type="protein sequence ID" value="SMP38879.1"/>
    <property type="molecule type" value="Genomic_DNA"/>
</dbReference>
<gene>
    <name evidence="5" type="ORF">SAMN06265222_101204</name>
</gene>
<evidence type="ECO:0000313" key="6">
    <source>
        <dbReference type="Proteomes" id="UP001158067"/>
    </source>
</evidence>
<protein>
    <submittedName>
        <fullName evidence="5">Arylsulfatase A</fullName>
    </submittedName>
</protein>
<dbReference type="Pfam" id="PF00884">
    <property type="entry name" value="Sulfatase"/>
    <property type="match status" value="1"/>
</dbReference>
<dbReference type="InterPro" id="IPR017850">
    <property type="entry name" value="Alkaline_phosphatase_core_sf"/>
</dbReference>
<feature type="chain" id="PRO_5046328129" evidence="3">
    <location>
        <begin position="26"/>
        <end position="507"/>
    </location>
</feature>
<comment type="caution">
    <text evidence="5">The sequence shown here is derived from an EMBL/GenBank/DDBJ whole genome shotgun (WGS) entry which is preliminary data.</text>
</comment>
<dbReference type="Proteomes" id="UP001158067">
    <property type="component" value="Unassembled WGS sequence"/>
</dbReference>
<dbReference type="PANTHER" id="PTHR42693">
    <property type="entry name" value="ARYLSULFATASE FAMILY MEMBER"/>
    <property type="match status" value="1"/>
</dbReference>
<dbReference type="InterPro" id="IPR050738">
    <property type="entry name" value="Sulfatase"/>
</dbReference>
<evidence type="ECO:0000256" key="3">
    <source>
        <dbReference type="SAM" id="SignalP"/>
    </source>
</evidence>
<dbReference type="RefSeq" id="WP_283430463.1">
    <property type="nucleotide sequence ID" value="NZ_FXUG01000001.1"/>
</dbReference>